<proteinExistence type="predicted"/>
<dbReference type="CDD" id="cd00130">
    <property type="entry name" value="PAS"/>
    <property type="match status" value="1"/>
</dbReference>
<dbReference type="InterPro" id="IPR003594">
    <property type="entry name" value="HATPase_dom"/>
</dbReference>
<dbReference type="RefSeq" id="WP_238590993.1">
    <property type="nucleotide sequence ID" value="NZ_BBXV01000014.1"/>
</dbReference>
<dbReference type="InterPro" id="IPR005467">
    <property type="entry name" value="His_kinase_dom"/>
</dbReference>
<dbReference type="InterPro" id="IPR000014">
    <property type="entry name" value="PAS"/>
</dbReference>
<dbReference type="InterPro" id="IPR004358">
    <property type="entry name" value="Sig_transdc_His_kin-like_C"/>
</dbReference>
<keyword evidence="7" id="KW-0067">ATP-binding</keyword>
<dbReference type="GO" id="GO:0000155">
    <property type="term" value="F:phosphorelay sensor kinase activity"/>
    <property type="evidence" value="ECO:0007669"/>
    <property type="project" value="InterPro"/>
</dbReference>
<dbReference type="InterPro" id="IPR035965">
    <property type="entry name" value="PAS-like_dom_sf"/>
</dbReference>
<dbReference type="CDD" id="cd00075">
    <property type="entry name" value="HATPase"/>
    <property type="match status" value="1"/>
</dbReference>
<evidence type="ECO:0000256" key="4">
    <source>
        <dbReference type="ARBA" id="ARBA00022679"/>
    </source>
</evidence>
<sequence length="373" mass="42297">MAFKNRDQNKYQVEHTVKKAEPANTQDTFEALSKLPLYMVDWVEKNNHDIVTVWDESGKVIYISSSIEDLLGYQTSDLRGTYWYEKISAEDVSYIREQLENASDSFQKINVNILNNNGKYIWSECKVAKLTDNATNTKYYISTLKDITDKKEAEEMMIRSEKMSVAGQLAAGIAHEIRNPLTSLKGFLQLLQAGVKGKEEYYQIMVEEIEKIETITSELLFISKPLTDNRKMESIKDMIHDVTVLLGPQAKLKGIDIRVDGADKAQINCDRSQIKQVLINLLKNAIEAMESPGFITFYVKDSEEVVKISISDEGPGIPEEIIHKLGEPFFTTKQTGTGLGIMITRQILASHQARLEISQNEKGGSTFHMIFHK</sequence>
<evidence type="ECO:0000256" key="8">
    <source>
        <dbReference type="ARBA" id="ARBA00022969"/>
    </source>
</evidence>
<evidence type="ECO:0000256" key="7">
    <source>
        <dbReference type="ARBA" id="ARBA00022840"/>
    </source>
</evidence>
<dbReference type="Proteomes" id="UP000052946">
    <property type="component" value="Unassembled WGS sequence"/>
</dbReference>
<feature type="domain" description="PAS" evidence="11">
    <location>
        <begin position="51"/>
        <end position="106"/>
    </location>
</feature>
<reference evidence="14" key="1">
    <citation type="submission" date="2015-07" db="EMBL/GenBank/DDBJ databases">
        <title>Draft Genome Sequence of Oceanobacillus picturae Heshi-B3 that Was Isolated from Fermented Rice Bran with Aging Salted Mackerel, Which Was Named Heshiko as Traditional Fermented Seafood in Japan.</title>
        <authorList>
            <person name="Akuzawa S."/>
            <person name="Nakagawa J."/>
            <person name="Kanekatsu T."/>
            <person name="Kanesaki Y."/>
            <person name="Suzuki T."/>
        </authorList>
    </citation>
    <scope>NUCLEOTIDE SEQUENCE [LARGE SCALE GENOMIC DNA]</scope>
    <source>
        <strain evidence="14">Heshi-B3</strain>
    </source>
</reference>
<evidence type="ECO:0000259" key="12">
    <source>
        <dbReference type="PROSITE" id="PS50113"/>
    </source>
</evidence>
<dbReference type="PANTHER" id="PTHR43065:SF10">
    <property type="entry name" value="PEROXIDE STRESS-ACTIVATED HISTIDINE KINASE MAK3"/>
    <property type="match status" value="1"/>
</dbReference>
<dbReference type="InterPro" id="IPR036097">
    <property type="entry name" value="HisK_dim/P_sf"/>
</dbReference>
<dbReference type="SMART" id="SM00388">
    <property type="entry name" value="HisKA"/>
    <property type="match status" value="1"/>
</dbReference>
<name>A0A0U9HYV8_9BACI</name>
<dbReference type="SMART" id="SM00091">
    <property type="entry name" value="PAS"/>
    <property type="match status" value="1"/>
</dbReference>
<evidence type="ECO:0000256" key="6">
    <source>
        <dbReference type="ARBA" id="ARBA00022777"/>
    </source>
</evidence>
<evidence type="ECO:0000256" key="2">
    <source>
        <dbReference type="ARBA" id="ARBA00012438"/>
    </source>
</evidence>
<dbReference type="SUPFAM" id="SSF55785">
    <property type="entry name" value="PYP-like sensor domain (PAS domain)"/>
    <property type="match status" value="1"/>
</dbReference>
<evidence type="ECO:0000256" key="9">
    <source>
        <dbReference type="ARBA" id="ARBA00023012"/>
    </source>
</evidence>
<dbReference type="NCBIfam" id="TIGR00229">
    <property type="entry name" value="sensory_box"/>
    <property type="match status" value="1"/>
</dbReference>
<dbReference type="SMART" id="SM00387">
    <property type="entry name" value="HATPase_c"/>
    <property type="match status" value="1"/>
</dbReference>
<reference evidence="13 14" key="2">
    <citation type="journal article" date="2016" name="Genome Announc.">
        <title>Draft Genome Sequence of Oceanobacillus picturae Heshi-B3, Isolated from Fermented Rice Bran in a Traditional Japanese Seafood Dish.</title>
        <authorList>
            <person name="Akuzawa S."/>
            <person name="Nagaoka J."/>
            <person name="Kanekatsu M."/>
            <person name="Kanesaki Y."/>
            <person name="Suzuki T."/>
        </authorList>
    </citation>
    <scope>NUCLEOTIDE SEQUENCE [LARGE SCALE GENOMIC DNA]</scope>
    <source>
        <strain evidence="13 14">Heshi-B3</strain>
    </source>
</reference>
<dbReference type="AlphaFoldDB" id="A0A0U9HYV8"/>
<dbReference type="PROSITE" id="PS50113">
    <property type="entry name" value="PAC"/>
    <property type="match status" value="1"/>
</dbReference>
<comment type="catalytic activity">
    <reaction evidence="1">
        <text>ATP + protein L-histidine = ADP + protein N-phospho-L-histidine.</text>
        <dbReference type="EC" id="2.7.13.3"/>
    </reaction>
</comment>
<gene>
    <name evidence="13" type="ORF">OPHB3_1282</name>
</gene>
<dbReference type="Pfam" id="PF13426">
    <property type="entry name" value="PAS_9"/>
    <property type="match status" value="1"/>
</dbReference>
<keyword evidence="5" id="KW-0547">Nucleotide-binding</keyword>
<dbReference type="SUPFAM" id="SSF55874">
    <property type="entry name" value="ATPase domain of HSP90 chaperone/DNA topoisomerase II/histidine kinase"/>
    <property type="match status" value="1"/>
</dbReference>
<dbReference type="InterPro" id="IPR000700">
    <property type="entry name" value="PAS-assoc_C"/>
</dbReference>
<dbReference type="GO" id="GO:0030435">
    <property type="term" value="P:sporulation resulting in formation of a cellular spore"/>
    <property type="evidence" value="ECO:0007669"/>
    <property type="project" value="UniProtKB-KW"/>
</dbReference>
<evidence type="ECO:0000313" key="13">
    <source>
        <dbReference type="EMBL" id="GAQ17357.1"/>
    </source>
</evidence>
<dbReference type="Pfam" id="PF02518">
    <property type="entry name" value="HATPase_c"/>
    <property type="match status" value="1"/>
</dbReference>
<evidence type="ECO:0000259" key="10">
    <source>
        <dbReference type="PROSITE" id="PS50109"/>
    </source>
</evidence>
<evidence type="ECO:0000256" key="5">
    <source>
        <dbReference type="ARBA" id="ARBA00022741"/>
    </source>
</evidence>
<dbReference type="PRINTS" id="PR00344">
    <property type="entry name" value="BCTRLSENSOR"/>
</dbReference>
<dbReference type="EMBL" id="BBXV01000014">
    <property type="protein sequence ID" value="GAQ17357.1"/>
    <property type="molecule type" value="Genomic_DNA"/>
</dbReference>
<keyword evidence="4" id="KW-0808">Transferase</keyword>
<dbReference type="GO" id="GO:0005524">
    <property type="term" value="F:ATP binding"/>
    <property type="evidence" value="ECO:0007669"/>
    <property type="project" value="UniProtKB-KW"/>
</dbReference>
<dbReference type="Gene3D" id="3.30.450.20">
    <property type="entry name" value="PAS domain"/>
    <property type="match status" value="1"/>
</dbReference>
<dbReference type="CDD" id="cd00082">
    <property type="entry name" value="HisKA"/>
    <property type="match status" value="1"/>
</dbReference>
<evidence type="ECO:0000259" key="11">
    <source>
        <dbReference type="PROSITE" id="PS50112"/>
    </source>
</evidence>
<keyword evidence="8" id="KW-0749">Sporulation</keyword>
<feature type="domain" description="PAC" evidence="12">
    <location>
        <begin position="107"/>
        <end position="159"/>
    </location>
</feature>
<dbReference type="PANTHER" id="PTHR43065">
    <property type="entry name" value="SENSOR HISTIDINE KINASE"/>
    <property type="match status" value="1"/>
</dbReference>
<dbReference type="PROSITE" id="PS50112">
    <property type="entry name" value="PAS"/>
    <property type="match status" value="1"/>
</dbReference>
<dbReference type="Gene3D" id="3.30.565.10">
    <property type="entry name" value="Histidine kinase-like ATPase, C-terminal domain"/>
    <property type="match status" value="1"/>
</dbReference>
<dbReference type="SUPFAM" id="SSF47384">
    <property type="entry name" value="Homodimeric domain of signal transducing histidine kinase"/>
    <property type="match status" value="1"/>
</dbReference>
<keyword evidence="3" id="KW-0597">Phosphoprotein</keyword>
<dbReference type="EC" id="2.7.13.3" evidence="2"/>
<dbReference type="PROSITE" id="PS50109">
    <property type="entry name" value="HIS_KIN"/>
    <property type="match status" value="1"/>
</dbReference>
<comment type="caution">
    <text evidence="13">The sequence shown here is derived from an EMBL/GenBank/DDBJ whole genome shotgun (WGS) entry which is preliminary data.</text>
</comment>
<protein>
    <recommendedName>
        <fullName evidence="2">histidine kinase</fullName>
        <ecNumber evidence="2">2.7.13.3</ecNumber>
    </recommendedName>
</protein>
<dbReference type="Pfam" id="PF00512">
    <property type="entry name" value="HisKA"/>
    <property type="match status" value="1"/>
</dbReference>
<keyword evidence="6 13" id="KW-0418">Kinase</keyword>
<evidence type="ECO:0000256" key="3">
    <source>
        <dbReference type="ARBA" id="ARBA00022553"/>
    </source>
</evidence>
<keyword evidence="9" id="KW-0902">Two-component regulatory system</keyword>
<dbReference type="FunFam" id="1.10.287.130:FF:000040">
    <property type="entry name" value="PAS domain-containing sensor histidine kinase"/>
    <property type="match status" value="1"/>
</dbReference>
<evidence type="ECO:0000313" key="14">
    <source>
        <dbReference type="Proteomes" id="UP000052946"/>
    </source>
</evidence>
<dbReference type="InterPro" id="IPR036890">
    <property type="entry name" value="HATPase_C_sf"/>
</dbReference>
<dbReference type="Gene3D" id="1.10.287.130">
    <property type="match status" value="1"/>
</dbReference>
<accession>A0A0U9HYV8</accession>
<organism evidence="13 14">
    <name type="scientific">Oceanobacillus picturae</name>
    <dbReference type="NCBI Taxonomy" id="171693"/>
    <lineage>
        <taxon>Bacteria</taxon>
        <taxon>Bacillati</taxon>
        <taxon>Bacillota</taxon>
        <taxon>Bacilli</taxon>
        <taxon>Bacillales</taxon>
        <taxon>Bacillaceae</taxon>
        <taxon>Oceanobacillus</taxon>
    </lineage>
</organism>
<evidence type="ECO:0000256" key="1">
    <source>
        <dbReference type="ARBA" id="ARBA00000085"/>
    </source>
</evidence>
<feature type="domain" description="Histidine kinase" evidence="10">
    <location>
        <begin position="172"/>
        <end position="373"/>
    </location>
</feature>
<dbReference type="InterPro" id="IPR003661">
    <property type="entry name" value="HisK_dim/P_dom"/>
</dbReference>